<dbReference type="Proteomes" id="UP000828390">
    <property type="component" value="Unassembled WGS sequence"/>
</dbReference>
<protein>
    <recommendedName>
        <fullName evidence="3">Gelsolin</fullName>
    </recommendedName>
</protein>
<reference evidence="1" key="2">
    <citation type="submission" date="2020-11" db="EMBL/GenBank/DDBJ databases">
        <authorList>
            <person name="McCartney M.A."/>
            <person name="Auch B."/>
            <person name="Kono T."/>
            <person name="Mallez S."/>
            <person name="Becker A."/>
            <person name="Gohl D.M."/>
            <person name="Silverstein K.A.T."/>
            <person name="Koren S."/>
            <person name="Bechman K.B."/>
            <person name="Herman A."/>
            <person name="Abrahante J.E."/>
            <person name="Garbe J."/>
        </authorList>
    </citation>
    <scope>NUCLEOTIDE SEQUENCE</scope>
    <source>
        <strain evidence="1">Duluth1</strain>
        <tissue evidence="1">Whole animal</tissue>
    </source>
</reference>
<proteinExistence type="predicted"/>
<evidence type="ECO:0000313" key="1">
    <source>
        <dbReference type="EMBL" id="KAH3740941.1"/>
    </source>
</evidence>
<evidence type="ECO:0008006" key="3">
    <source>
        <dbReference type="Google" id="ProtNLM"/>
    </source>
</evidence>
<gene>
    <name evidence="1" type="ORF">DPMN_047658</name>
</gene>
<keyword evidence="2" id="KW-1185">Reference proteome</keyword>
<accession>A0A9D4D846</accession>
<reference evidence="1" key="1">
    <citation type="journal article" date="2019" name="bioRxiv">
        <title>The Genome of the Zebra Mussel, Dreissena polymorpha: A Resource for Invasive Species Research.</title>
        <authorList>
            <person name="McCartney M.A."/>
            <person name="Auch B."/>
            <person name="Kono T."/>
            <person name="Mallez S."/>
            <person name="Zhang Y."/>
            <person name="Obille A."/>
            <person name="Becker A."/>
            <person name="Abrahante J.E."/>
            <person name="Garbe J."/>
            <person name="Badalamenti J.P."/>
            <person name="Herman A."/>
            <person name="Mangelson H."/>
            <person name="Liachko I."/>
            <person name="Sullivan S."/>
            <person name="Sone E.D."/>
            <person name="Koren S."/>
            <person name="Silverstein K.A.T."/>
            <person name="Beckman K.B."/>
            <person name="Gohl D.M."/>
        </authorList>
    </citation>
    <scope>NUCLEOTIDE SEQUENCE</scope>
    <source>
        <strain evidence="1">Duluth1</strain>
        <tissue evidence="1">Whole animal</tissue>
    </source>
</reference>
<dbReference type="EMBL" id="JAIWYP010000011">
    <property type="protein sequence ID" value="KAH3740941.1"/>
    <property type="molecule type" value="Genomic_DNA"/>
</dbReference>
<name>A0A9D4D846_DREPO</name>
<organism evidence="1 2">
    <name type="scientific">Dreissena polymorpha</name>
    <name type="common">Zebra mussel</name>
    <name type="synonym">Mytilus polymorpha</name>
    <dbReference type="NCBI Taxonomy" id="45954"/>
    <lineage>
        <taxon>Eukaryota</taxon>
        <taxon>Metazoa</taxon>
        <taxon>Spiralia</taxon>
        <taxon>Lophotrochozoa</taxon>
        <taxon>Mollusca</taxon>
        <taxon>Bivalvia</taxon>
        <taxon>Autobranchia</taxon>
        <taxon>Heteroconchia</taxon>
        <taxon>Euheterodonta</taxon>
        <taxon>Imparidentia</taxon>
        <taxon>Neoheterodontei</taxon>
        <taxon>Myida</taxon>
        <taxon>Dreissenoidea</taxon>
        <taxon>Dreissenidae</taxon>
        <taxon>Dreissena</taxon>
    </lineage>
</organism>
<sequence>MVPFDTEDLNGVAYVWCGSKANHEDASLAEQIAFAMYKVCHHLQQALSGSYYLSGALVSPDLIHVWSTIRLCSQHRQITDDTLHLNSIFCLN</sequence>
<evidence type="ECO:0000313" key="2">
    <source>
        <dbReference type="Proteomes" id="UP000828390"/>
    </source>
</evidence>
<comment type="caution">
    <text evidence="1">The sequence shown here is derived from an EMBL/GenBank/DDBJ whole genome shotgun (WGS) entry which is preliminary data.</text>
</comment>
<dbReference type="AlphaFoldDB" id="A0A9D4D846"/>